<dbReference type="NCBIfam" id="TIGR00247">
    <property type="entry name" value="endolytic transglycosylase MltG"/>
    <property type="match status" value="1"/>
</dbReference>
<dbReference type="GO" id="GO:0008932">
    <property type="term" value="F:lytic endotransglycosylase activity"/>
    <property type="evidence" value="ECO:0007669"/>
    <property type="project" value="UniProtKB-UniRule"/>
</dbReference>
<keyword evidence="3 7" id="KW-1133">Transmembrane helix</keyword>
<dbReference type="InterPro" id="IPR003770">
    <property type="entry name" value="MLTG-like"/>
</dbReference>
<keyword evidence="2 7" id="KW-0812">Transmembrane</keyword>
<evidence type="ECO:0000256" key="3">
    <source>
        <dbReference type="ARBA" id="ARBA00022989"/>
    </source>
</evidence>
<evidence type="ECO:0000256" key="6">
    <source>
        <dbReference type="ARBA" id="ARBA00023316"/>
    </source>
</evidence>
<comment type="function">
    <text evidence="7">Functions as a peptidoglycan terminase that cleaves nascent peptidoglycan strands endolytically to terminate their elongation.</text>
</comment>
<comment type="catalytic activity">
    <reaction evidence="7">
        <text>a peptidoglycan chain = a peptidoglycan chain with N-acetyl-1,6-anhydromuramyl-[peptide] at the reducing end + a peptidoglycan chain with N-acetylglucosamine at the non-reducing end.</text>
        <dbReference type="EC" id="4.2.2.29"/>
    </reaction>
</comment>
<evidence type="ECO:0000313" key="8">
    <source>
        <dbReference type="EMBL" id="OGM33404.1"/>
    </source>
</evidence>
<comment type="similarity">
    <text evidence="7">Belongs to the transglycosylase MltG family.</text>
</comment>
<evidence type="ECO:0000256" key="2">
    <source>
        <dbReference type="ARBA" id="ARBA00022692"/>
    </source>
</evidence>
<sequence>MKLIAPIVFLLTLLVAGLLGFLWWNSATAAPGTSSEEVRFTITRGSSAETIGKNLKEAGLIRDTFALKIYLQSKGLVAKLPPGQFKIAKNLKLPELVSVLLKGPVELWVTIPEGLRREQYPEIFAAGLELSPADATSFEEEFLLATENLEGFLYPDTYLFPPNVTAEQVISVLRNTFDKKFTPTQEELDAVGLTLDEAVTLASIIERETRNASERPTVVGVYLNRLGADWPLQADATIQYVTGDSEDWWKTPTTAQKEVNSFYNTYKYPGLPPAPIANPSLTSLEAVINPEDTDFWFYLHDPDGVIHFAQTLEEHNLNVQRYLR</sequence>
<dbReference type="Proteomes" id="UP000178870">
    <property type="component" value="Unassembled WGS sequence"/>
</dbReference>
<proteinExistence type="inferred from homology"/>
<organism evidence="8 9">
    <name type="scientific">Candidatus Woesebacteria bacterium RIFCSPHIGHO2_01_FULL_44_21</name>
    <dbReference type="NCBI Taxonomy" id="1802503"/>
    <lineage>
        <taxon>Bacteria</taxon>
        <taxon>Candidatus Woeseibacteriota</taxon>
    </lineage>
</organism>
<dbReference type="GO" id="GO:0005886">
    <property type="term" value="C:plasma membrane"/>
    <property type="evidence" value="ECO:0007669"/>
    <property type="project" value="UniProtKB-UniRule"/>
</dbReference>
<dbReference type="GO" id="GO:0009252">
    <property type="term" value="P:peptidoglycan biosynthetic process"/>
    <property type="evidence" value="ECO:0007669"/>
    <property type="project" value="UniProtKB-UniRule"/>
</dbReference>
<comment type="caution">
    <text evidence="8">The sequence shown here is derived from an EMBL/GenBank/DDBJ whole genome shotgun (WGS) entry which is preliminary data.</text>
</comment>
<protein>
    <recommendedName>
        <fullName evidence="7">Endolytic murein transglycosylase</fullName>
        <ecNumber evidence="7">4.2.2.29</ecNumber>
    </recommendedName>
    <alternativeName>
        <fullName evidence="7">Peptidoglycan lytic transglycosylase</fullName>
    </alternativeName>
    <alternativeName>
        <fullName evidence="7">Peptidoglycan polymerization terminase</fullName>
    </alternativeName>
</protein>
<name>A0A1F7Z1S4_9BACT</name>
<feature type="site" description="Important for catalytic activity" evidence="7">
    <location>
        <position position="208"/>
    </location>
</feature>
<dbReference type="Pfam" id="PF02618">
    <property type="entry name" value="YceG"/>
    <property type="match status" value="1"/>
</dbReference>
<accession>A0A1F7Z1S4</accession>
<dbReference type="EC" id="4.2.2.29" evidence="7"/>
<reference evidence="8 9" key="1">
    <citation type="journal article" date="2016" name="Nat. Commun.">
        <title>Thousands of microbial genomes shed light on interconnected biogeochemical processes in an aquifer system.</title>
        <authorList>
            <person name="Anantharaman K."/>
            <person name="Brown C.T."/>
            <person name="Hug L.A."/>
            <person name="Sharon I."/>
            <person name="Castelle C.J."/>
            <person name="Probst A.J."/>
            <person name="Thomas B.C."/>
            <person name="Singh A."/>
            <person name="Wilkins M.J."/>
            <person name="Karaoz U."/>
            <person name="Brodie E.L."/>
            <person name="Williams K.H."/>
            <person name="Hubbard S.S."/>
            <person name="Banfield J.F."/>
        </authorList>
    </citation>
    <scope>NUCLEOTIDE SEQUENCE [LARGE SCALE GENOMIC DNA]</scope>
</reference>
<evidence type="ECO:0000256" key="1">
    <source>
        <dbReference type="ARBA" id="ARBA00022475"/>
    </source>
</evidence>
<evidence type="ECO:0000256" key="4">
    <source>
        <dbReference type="ARBA" id="ARBA00023136"/>
    </source>
</evidence>
<gene>
    <name evidence="7" type="primary">mltG</name>
    <name evidence="8" type="ORF">A2803_04365</name>
</gene>
<dbReference type="HAMAP" id="MF_02065">
    <property type="entry name" value="MltG"/>
    <property type="match status" value="1"/>
</dbReference>
<dbReference type="Gene3D" id="3.30.1490.480">
    <property type="entry name" value="Endolytic murein transglycosylase"/>
    <property type="match status" value="1"/>
</dbReference>
<keyword evidence="1 7" id="KW-1003">Cell membrane</keyword>
<keyword evidence="5 7" id="KW-0456">Lyase</keyword>
<dbReference type="PANTHER" id="PTHR30518">
    <property type="entry name" value="ENDOLYTIC MUREIN TRANSGLYCOSYLASE"/>
    <property type="match status" value="1"/>
</dbReference>
<dbReference type="PANTHER" id="PTHR30518:SF2">
    <property type="entry name" value="ENDOLYTIC MUREIN TRANSGLYCOSYLASE"/>
    <property type="match status" value="1"/>
</dbReference>
<evidence type="ECO:0000256" key="7">
    <source>
        <dbReference type="HAMAP-Rule" id="MF_02065"/>
    </source>
</evidence>
<evidence type="ECO:0000313" key="9">
    <source>
        <dbReference type="Proteomes" id="UP000178870"/>
    </source>
</evidence>
<keyword evidence="6 7" id="KW-0961">Cell wall biogenesis/degradation</keyword>
<dbReference type="EMBL" id="MGGP01000003">
    <property type="protein sequence ID" value="OGM33404.1"/>
    <property type="molecule type" value="Genomic_DNA"/>
</dbReference>
<dbReference type="GO" id="GO:0071555">
    <property type="term" value="P:cell wall organization"/>
    <property type="evidence" value="ECO:0007669"/>
    <property type="project" value="UniProtKB-KW"/>
</dbReference>
<dbReference type="AlphaFoldDB" id="A0A1F7Z1S4"/>
<evidence type="ECO:0000256" key="5">
    <source>
        <dbReference type="ARBA" id="ARBA00023239"/>
    </source>
</evidence>
<dbReference type="CDD" id="cd08010">
    <property type="entry name" value="MltG_like"/>
    <property type="match status" value="1"/>
</dbReference>
<keyword evidence="4 7" id="KW-0472">Membrane</keyword>